<dbReference type="EMBL" id="FMVF01000004">
    <property type="protein sequence ID" value="SCY25548.1"/>
    <property type="molecule type" value="Genomic_DNA"/>
</dbReference>
<accession>A0A1G5EGH8</accession>
<evidence type="ECO:0000259" key="1">
    <source>
        <dbReference type="Pfam" id="PF12728"/>
    </source>
</evidence>
<dbReference type="OrthoDB" id="1097811at2"/>
<dbReference type="Proteomes" id="UP000199354">
    <property type="component" value="Unassembled WGS sequence"/>
</dbReference>
<dbReference type="SUPFAM" id="SSF46955">
    <property type="entry name" value="Putative DNA-binding domain"/>
    <property type="match status" value="1"/>
</dbReference>
<feature type="domain" description="Helix-turn-helix" evidence="1">
    <location>
        <begin position="41"/>
        <end position="85"/>
    </location>
</feature>
<dbReference type="InterPro" id="IPR009061">
    <property type="entry name" value="DNA-bd_dom_put_sf"/>
</dbReference>
<dbReference type="Pfam" id="PF12728">
    <property type="entry name" value="HTH_17"/>
    <property type="match status" value="1"/>
</dbReference>
<dbReference type="InterPro" id="IPR041657">
    <property type="entry name" value="HTH_17"/>
</dbReference>
<keyword evidence="3" id="KW-1185">Reference proteome</keyword>
<protein>
    <submittedName>
        <fullName evidence="2">Helix-turn-helix domain-containing protein</fullName>
    </submittedName>
</protein>
<evidence type="ECO:0000313" key="3">
    <source>
        <dbReference type="Proteomes" id="UP000199354"/>
    </source>
</evidence>
<organism evidence="2 3">
    <name type="scientific">Flavobacterium caeni</name>
    <dbReference type="NCBI Taxonomy" id="490189"/>
    <lineage>
        <taxon>Bacteria</taxon>
        <taxon>Pseudomonadati</taxon>
        <taxon>Bacteroidota</taxon>
        <taxon>Flavobacteriia</taxon>
        <taxon>Flavobacteriales</taxon>
        <taxon>Flavobacteriaceae</taxon>
        <taxon>Flavobacterium</taxon>
    </lineage>
</organism>
<dbReference type="STRING" id="490189.SAMN02927903_01037"/>
<dbReference type="RefSeq" id="WP_091141229.1">
    <property type="nucleotide sequence ID" value="NZ_FMVF01000004.1"/>
</dbReference>
<sequence>MKSLQFIGCDPETFQAETAAILRNLFEDFVQRFMPPKPNDYMTRAEVAEMLDVDISTIANWQRKGILNPLGIGNRVYFLRSEVEASVKPLNGNL</sequence>
<proteinExistence type="predicted"/>
<evidence type="ECO:0000313" key="2">
    <source>
        <dbReference type="EMBL" id="SCY25548.1"/>
    </source>
</evidence>
<dbReference type="AlphaFoldDB" id="A0A1G5EGH8"/>
<reference evidence="2 3" key="1">
    <citation type="submission" date="2016-10" db="EMBL/GenBank/DDBJ databases">
        <authorList>
            <person name="de Groot N.N."/>
        </authorList>
    </citation>
    <scope>NUCLEOTIDE SEQUENCE [LARGE SCALE GENOMIC DNA]</scope>
    <source>
        <strain evidence="2 3">CGMCC 1.7031</strain>
    </source>
</reference>
<name>A0A1G5EGH8_9FLAO</name>
<dbReference type="Gene3D" id="1.10.1660.10">
    <property type="match status" value="1"/>
</dbReference>
<gene>
    <name evidence="2" type="ORF">SAMN02927903_01037</name>
</gene>